<dbReference type="EMBL" id="PIQN01000014">
    <property type="protein sequence ID" value="PKA42205.1"/>
    <property type="molecule type" value="Genomic_DNA"/>
</dbReference>
<evidence type="ECO:0000313" key="4">
    <source>
        <dbReference type="Proteomes" id="UP000232164"/>
    </source>
</evidence>
<organism evidence="3 4">
    <name type="scientific">Rhizobium sullae</name>
    <name type="common">Rhizobium hedysari</name>
    <dbReference type="NCBI Taxonomy" id="50338"/>
    <lineage>
        <taxon>Bacteria</taxon>
        <taxon>Pseudomonadati</taxon>
        <taxon>Pseudomonadota</taxon>
        <taxon>Alphaproteobacteria</taxon>
        <taxon>Hyphomicrobiales</taxon>
        <taxon>Rhizobiaceae</taxon>
        <taxon>Rhizobium/Agrobacterium group</taxon>
        <taxon>Rhizobium</taxon>
    </lineage>
</organism>
<evidence type="ECO:0000256" key="1">
    <source>
        <dbReference type="ARBA" id="ARBA00006817"/>
    </source>
</evidence>
<dbReference type="RefSeq" id="WP_100772063.1">
    <property type="nucleotide sequence ID" value="NZ_PIQN01000014.1"/>
</dbReference>
<dbReference type="CDD" id="cd08901">
    <property type="entry name" value="SRPBCC_CalC_Aha1-like_8"/>
    <property type="match status" value="1"/>
</dbReference>
<dbReference type="Gene3D" id="3.30.530.20">
    <property type="match status" value="1"/>
</dbReference>
<evidence type="ECO:0000259" key="2">
    <source>
        <dbReference type="Pfam" id="PF08327"/>
    </source>
</evidence>
<proteinExistence type="inferred from homology"/>
<comment type="caution">
    <text evidence="3">The sequence shown here is derived from an EMBL/GenBank/DDBJ whole genome shotgun (WGS) entry which is preliminary data.</text>
</comment>
<dbReference type="AlphaFoldDB" id="A0A2N0D7W7"/>
<name>A0A2N0D7W7_RHISU</name>
<sequence>MNNPQITRAPIAKTGMLVRKPVEHLFEAIVNPDITTKFWFSKGSGRLETGKTVKWDWESHDVSIEVTPKVIEPNKRVVIEWPGYSGPTTVEWTFQSIPDGTTFVRVQESGWTGDADKLMRYVADSTQGFTLLLAGLKAWLEHGIQLKLTLDRYPKGIEDQQFE</sequence>
<dbReference type="Pfam" id="PF08327">
    <property type="entry name" value="AHSA1"/>
    <property type="match status" value="1"/>
</dbReference>
<feature type="domain" description="Activator of Hsp90 ATPase homologue 1/2-like C-terminal" evidence="2">
    <location>
        <begin position="21"/>
        <end position="141"/>
    </location>
</feature>
<dbReference type="Proteomes" id="UP000232164">
    <property type="component" value="Unassembled WGS sequence"/>
</dbReference>
<dbReference type="InterPro" id="IPR013538">
    <property type="entry name" value="ASHA1/2-like_C"/>
</dbReference>
<evidence type="ECO:0000313" key="3">
    <source>
        <dbReference type="EMBL" id="PKA42205.1"/>
    </source>
</evidence>
<reference evidence="3 4" key="2">
    <citation type="submission" date="2017-12" db="EMBL/GenBank/DDBJ databases">
        <title>Genome sequence of Rhizobium sullae HCNT1 isolated from Sulla coronaria nodules and featuring peculiar denitrification phenotypes.</title>
        <authorList>
            <person name="De Diego-Diaz B."/>
            <person name="Treu L."/>
            <person name="Campanaro S."/>
            <person name="Da Silva Duarte V."/>
            <person name="Basaglia M."/>
            <person name="Favaro L."/>
            <person name="Casella S."/>
            <person name="Squartini A."/>
        </authorList>
    </citation>
    <scope>NUCLEOTIDE SEQUENCE [LARGE SCALE GENOMIC DNA]</scope>
    <source>
        <strain evidence="3 4">HCNT1</strain>
    </source>
</reference>
<reference evidence="3 4" key="1">
    <citation type="submission" date="2017-11" db="EMBL/GenBank/DDBJ databases">
        <authorList>
            <person name="Han C.G."/>
        </authorList>
    </citation>
    <scope>NUCLEOTIDE SEQUENCE [LARGE SCALE GENOMIC DNA]</scope>
    <source>
        <strain evidence="3 4">HCNT1</strain>
    </source>
</reference>
<accession>A0A2N0D7W7</accession>
<dbReference type="InterPro" id="IPR023393">
    <property type="entry name" value="START-like_dom_sf"/>
</dbReference>
<protein>
    <submittedName>
        <fullName evidence="3">Polyketide cyclase</fullName>
    </submittedName>
</protein>
<dbReference type="SUPFAM" id="SSF55961">
    <property type="entry name" value="Bet v1-like"/>
    <property type="match status" value="1"/>
</dbReference>
<comment type="similarity">
    <text evidence="1">Belongs to the AHA1 family.</text>
</comment>
<gene>
    <name evidence="3" type="ORF">CWR43_19050</name>
</gene>
<dbReference type="STRING" id="1041146.GCA_000427985_03636"/>